<dbReference type="KEGG" id="xdi:EZH22_20745"/>
<proteinExistence type="predicted"/>
<dbReference type="RefSeq" id="WP_203192350.1">
    <property type="nucleotide sequence ID" value="NZ_CP063362.1"/>
</dbReference>
<evidence type="ECO:0000256" key="1">
    <source>
        <dbReference type="SAM" id="Phobius"/>
    </source>
</evidence>
<dbReference type="Proteomes" id="UP000596427">
    <property type="component" value="Chromosome"/>
</dbReference>
<feature type="transmembrane region" description="Helical" evidence="1">
    <location>
        <begin position="124"/>
        <end position="152"/>
    </location>
</feature>
<feature type="transmembrane region" description="Helical" evidence="1">
    <location>
        <begin position="75"/>
        <end position="104"/>
    </location>
</feature>
<keyword evidence="1" id="KW-0472">Membrane</keyword>
<protein>
    <submittedName>
        <fullName evidence="2">Uncharacterized protein</fullName>
    </submittedName>
</protein>
<evidence type="ECO:0000313" key="3">
    <source>
        <dbReference type="Proteomes" id="UP000596427"/>
    </source>
</evidence>
<organism evidence="2 3">
    <name type="scientific">Xanthobacter dioxanivorans</name>
    <dbReference type="NCBI Taxonomy" id="2528964"/>
    <lineage>
        <taxon>Bacteria</taxon>
        <taxon>Pseudomonadati</taxon>
        <taxon>Pseudomonadota</taxon>
        <taxon>Alphaproteobacteria</taxon>
        <taxon>Hyphomicrobiales</taxon>
        <taxon>Xanthobacteraceae</taxon>
        <taxon>Xanthobacter</taxon>
    </lineage>
</organism>
<feature type="transmembrane region" description="Helical" evidence="1">
    <location>
        <begin position="44"/>
        <end position="63"/>
    </location>
</feature>
<evidence type="ECO:0000313" key="2">
    <source>
        <dbReference type="EMBL" id="QRG05485.1"/>
    </source>
</evidence>
<gene>
    <name evidence="2" type="ORF">EZH22_20745</name>
</gene>
<dbReference type="AlphaFoldDB" id="A0A974SH98"/>
<keyword evidence="1" id="KW-0812">Transmembrane</keyword>
<reference evidence="2 3" key="1">
    <citation type="submission" date="2020-10" db="EMBL/GenBank/DDBJ databases">
        <title>Degradation of 1,4-Dioxane by Xanthobacter sp. YN2, via a Novel Group-2 Soluble Di-Iron Monooxygenase.</title>
        <authorList>
            <person name="Ma F."/>
            <person name="Wang Y."/>
            <person name="Yang J."/>
            <person name="Guo H."/>
            <person name="Su D."/>
            <person name="Yu L."/>
        </authorList>
    </citation>
    <scope>NUCLEOTIDE SEQUENCE [LARGE SCALE GENOMIC DNA]</scope>
    <source>
        <strain evidence="2 3">YN2</strain>
    </source>
</reference>
<accession>A0A974SH98</accession>
<sequence>MPLRLVSALRDLVRDGTLAAGVLAFALPWPMFHWMVGQLHRPPKATAGLMLSACMTILVVPLWRRVALRRGNFYAGGGCLAAVTAWGGTVVLIWVSVIVVALASSNGVLASFTTGERLSHGLGTGMFISAFVAVATFPTMLALAGLALIIGWRGSGEFETRA</sequence>
<name>A0A974SH98_9HYPH</name>
<feature type="transmembrane region" description="Helical" evidence="1">
    <location>
        <begin position="12"/>
        <end position="32"/>
    </location>
</feature>
<dbReference type="EMBL" id="CP063362">
    <property type="protein sequence ID" value="QRG05485.1"/>
    <property type="molecule type" value="Genomic_DNA"/>
</dbReference>
<keyword evidence="3" id="KW-1185">Reference proteome</keyword>
<keyword evidence="1" id="KW-1133">Transmembrane helix</keyword>